<name>A0A388LZU8_CHABU</name>
<gene>
    <name evidence="2" type="ORF">CBR_g45982</name>
</gene>
<comment type="caution">
    <text evidence="2">The sequence shown here is derived from an EMBL/GenBank/DDBJ whole genome shotgun (WGS) entry which is preliminary data.</text>
</comment>
<protein>
    <recommendedName>
        <fullName evidence="4">Secreted protein</fullName>
    </recommendedName>
</protein>
<keyword evidence="1" id="KW-0732">Signal</keyword>
<dbReference type="Gramene" id="GBG87826">
    <property type="protein sequence ID" value="GBG87826"/>
    <property type="gene ID" value="CBR_g45982"/>
</dbReference>
<reference evidence="2 3" key="1">
    <citation type="journal article" date="2018" name="Cell">
        <title>The Chara Genome: Secondary Complexity and Implications for Plant Terrestrialization.</title>
        <authorList>
            <person name="Nishiyama T."/>
            <person name="Sakayama H."/>
            <person name="Vries J.D."/>
            <person name="Buschmann H."/>
            <person name="Saint-Marcoux D."/>
            <person name="Ullrich K.K."/>
            <person name="Haas F.B."/>
            <person name="Vanderstraeten L."/>
            <person name="Becker D."/>
            <person name="Lang D."/>
            <person name="Vosolsobe S."/>
            <person name="Rombauts S."/>
            <person name="Wilhelmsson P.K.I."/>
            <person name="Janitza P."/>
            <person name="Kern R."/>
            <person name="Heyl A."/>
            <person name="Rumpler F."/>
            <person name="Villalobos L.I.A.C."/>
            <person name="Clay J.M."/>
            <person name="Skokan R."/>
            <person name="Toyoda A."/>
            <person name="Suzuki Y."/>
            <person name="Kagoshima H."/>
            <person name="Schijlen E."/>
            <person name="Tajeshwar N."/>
            <person name="Catarino B."/>
            <person name="Hetherington A.J."/>
            <person name="Saltykova A."/>
            <person name="Bonnot C."/>
            <person name="Breuninger H."/>
            <person name="Symeonidi A."/>
            <person name="Radhakrishnan G.V."/>
            <person name="Van Nieuwerburgh F."/>
            <person name="Deforce D."/>
            <person name="Chang C."/>
            <person name="Karol K.G."/>
            <person name="Hedrich R."/>
            <person name="Ulvskov P."/>
            <person name="Glockner G."/>
            <person name="Delwiche C.F."/>
            <person name="Petrasek J."/>
            <person name="Van de Peer Y."/>
            <person name="Friml J."/>
            <person name="Beilby M."/>
            <person name="Dolan L."/>
            <person name="Kohara Y."/>
            <person name="Sugano S."/>
            <person name="Fujiyama A."/>
            <person name="Delaux P.-M."/>
            <person name="Quint M."/>
            <person name="TheiBen G."/>
            <person name="Hagemann M."/>
            <person name="Harholt J."/>
            <person name="Dunand C."/>
            <person name="Zachgo S."/>
            <person name="Langdale J."/>
            <person name="Maumus F."/>
            <person name="Straeten D.V.D."/>
            <person name="Gould S.B."/>
            <person name="Rensing S.A."/>
        </authorList>
    </citation>
    <scope>NUCLEOTIDE SEQUENCE [LARGE SCALE GENOMIC DNA]</scope>
    <source>
        <strain evidence="2 3">S276</strain>
    </source>
</reference>
<evidence type="ECO:0000313" key="3">
    <source>
        <dbReference type="Proteomes" id="UP000265515"/>
    </source>
</evidence>
<evidence type="ECO:0000256" key="1">
    <source>
        <dbReference type="SAM" id="SignalP"/>
    </source>
</evidence>
<dbReference type="AlphaFoldDB" id="A0A388LZU8"/>
<keyword evidence="3" id="KW-1185">Reference proteome</keyword>
<evidence type="ECO:0000313" key="2">
    <source>
        <dbReference type="EMBL" id="GBG87826.1"/>
    </source>
</evidence>
<feature type="signal peptide" evidence="1">
    <location>
        <begin position="1"/>
        <end position="23"/>
    </location>
</feature>
<accession>A0A388LZU8</accession>
<dbReference type="Proteomes" id="UP000265515">
    <property type="component" value="Unassembled WGS sequence"/>
</dbReference>
<dbReference type="EMBL" id="BFEA01000634">
    <property type="protein sequence ID" value="GBG87826.1"/>
    <property type="molecule type" value="Genomic_DNA"/>
</dbReference>
<proteinExistence type="predicted"/>
<organism evidence="2 3">
    <name type="scientific">Chara braunii</name>
    <name type="common">Braun's stonewort</name>
    <dbReference type="NCBI Taxonomy" id="69332"/>
    <lineage>
        <taxon>Eukaryota</taxon>
        <taxon>Viridiplantae</taxon>
        <taxon>Streptophyta</taxon>
        <taxon>Charophyceae</taxon>
        <taxon>Charales</taxon>
        <taxon>Characeae</taxon>
        <taxon>Chara</taxon>
    </lineage>
</organism>
<feature type="chain" id="PRO_5017211858" description="Secreted protein" evidence="1">
    <location>
        <begin position="24"/>
        <end position="128"/>
    </location>
</feature>
<sequence>MCRLRCQLVRLVGTSLYCQLACPSGVCCRLQQVLPTATSSEFRATSHLLVMRSLFCEADVNSCNASFSSNAWDSDAKRLLFEPMGRSAFSSMSDIQAAEFCQTYRLGPIFCSVGSLQSGAAELAGMAI</sequence>
<evidence type="ECO:0008006" key="4">
    <source>
        <dbReference type="Google" id="ProtNLM"/>
    </source>
</evidence>